<protein>
    <submittedName>
        <fullName evidence="1">Uncharacterized protein</fullName>
    </submittedName>
</protein>
<sequence>MAKVVSVDELKTGDEILIKLRPDSAARNRAIILSVELWHGEVTLELTCPVGNYLEDRIWEDWIGKYVSSTKVVLMKRD</sequence>
<reference evidence="1 2" key="1">
    <citation type="submission" date="2018-12" db="EMBL/GenBank/DDBJ databases">
        <authorList>
            <person name="Sergueev K."/>
            <person name="Fillipov A."/>
            <person name="Brown N."/>
        </authorList>
    </citation>
    <scope>NUCLEOTIDE SEQUENCE [LARGE SCALE GENOMIC DNA]</scope>
</reference>
<organism evidence="1 2">
    <name type="scientific">Pseudomonas phage EPa61</name>
    <dbReference type="NCBI Taxonomy" id="2307269"/>
    <lineage>
        <taxon>Viruses</taxon>
        <taxon>Duplodnaviria</taxon>
        <taxon>Heunggongvirae</taxon>
        <taxon>Uroviricota</taxon>
        <taxon>Caudoviricetes</taxon>
        <taxon>Lindbergviridae</taxon>
        <taxon>Pbunavirus</taxon>
        <taxon>Pbunavirus EPa61</taxon>
    </lineage>
</organism>
<proteinExistence type="predicted"/>
<dbReference type="EMBL" id="MK317959">
    <property type="protein sequence ID" value="AZV01633.1"/>
    <property type="molecule type" value="Genomic_DNA"/>
</dbReference>
<gene>
    <name evidence="1" type="ORF">EPa61_17</name>
</gene>
<evidence type="ECO:0000313" key="1">
    <source>
        <dbReference type="EMBL" id="AZV01633.1"/>
    </source>
</evidence>
<name>A0A3Q9RA34_9CAUD</name>
<dbReference type="Proteomes" id="UP000284808">
    <property type="component" value="Segment"/>
</dbReference>
<evidence type="ECO:0000313" key="2">
    <source>
        <dbReference type="Proteomes" id="UP000284808"/>
    </source>
</evidence>
<keyword evidence="2" id="KW-1185">Reference proteome</keyword>
<accession>A0A3Q9RA34</accession>